<gene>
    <name evidence="1" type="ORF">ACI1P1_07020</name>
</gene>
<keyword evidence="2" id="KW-1185">Reference proteome</keyword>
<dbReference type="Proteomes" id="UP001631969">
    <property type="component" value="Unassembled WGS sequence"/>
</dbReference>
<name>A0ACC7NVI3_9BACL</name>
<proteinExistence type="predicted"/>
<reference evidence="1" key="1">
    <citation type="submission" date="2024-12" db="EMBL/GenBank/DDBJ databases">
        <authorList>
            <person name="Wu N."/>
        </authorList>
    </citation>
    <scope>NUCLEOTIDE SEQUENCE</scope>
    <source>
        <strain evidence="1">P15</strain>
    </source>
</reference>
<accession>A0ACC7NVI3</accession>
<comment type="caution">
    <text evidence="1">The sequence shown here is derived from an EMBL/GenBank/DDBJ whole genome shotgun (WGS) entry which is preliminary data.</text>
</comment>
<evidence type="ECO:0000313" key="1">
    <source>
        <dbReference type="EMBL" id="MFM9328029.1"/>
    </source>
</evidence>
<dbReference type="EMBL" id="JBJURJ010000004">
    <property type="protein sequence ID" value="MFM9328029.1"/>
    <property type="molecule type" value="Genomic_DNA"/>
</dbReference>
<protein>
    <submittedName>
        <fullName evidence="1">Thioredoxin family protein</fullName>
    </submittedName>
</protein>
<organism evidence="1 2">
    <name type="scientific">Paenibacillus mesotrionivorans</name>
    <dbReference type="NCBI Taxonomy" id="3160968"/>
    <lineage>
        <taxon>Bacteria</taxon>
        <taxon>Bacillati</taxon>
        <taxon>Bacillota</taxon>
        <taxon>Bacilli</taxon>
        <taxon>Bacillales</taxon>
        <taxon>Paenibacillaceae</taxon>
        <taxon>Paenibacillus</taxon>
    </lineage>
</organism>
<evidence type="ECO:0000313" key="2">
    <source>
        <dbReference type="Proteomes" id="UP001631969"/>
    </source>
</evidence>
<sequence>MKEVHSLSSLDMVESFLQEHQMSFLYVSRPECTVCHAILPKLRELLGSYPKIQLGHINANQVEAVVGHFSVFAVPTMLMMIEQKEYARWDRFVRFDLLNDHIKRVYEVMAPEG</sequence>